<feature type="compositionally biased region" description="Basic and acidic residues" evidence="1">
    <location>
        <begin position="226"/>
        <end position="241"/>
    </location>
</feature>
<organism evidence="2 3">
    <name type="scientific">Dendrobium chrysotoxum</name>
    <name type="common">Orchid</name>
    <dbReference type="NCBI Taxonomy" id="161865"/>
    <lineage>
        <taxon>Eukaryota</taxon>
        <taxon>Viridiplantae</taxon>
        <taxon>Streptophyta</taxon>
        <taxon>Embryophyta</taxon>
        <taxon>Tracheophyta</taxon>
        <taxon>Spermatophyta</taxon>
        <taxon>Magnoliopsida</taxon>
        <taxon>Liliopsida</taxon>
        <taxon>Asparagales</taxon>
        <taxon>Orchidaceae</taxon>
        <taxon>Epidendroideae</taxon>
        <taxon>Malaxideae</taxon>
        <taxon>Dendrobiinae</taxon>
        <taxon>Dendrobium</taxon>
    </lineage>
</organism>
<accession>A0AAV7FPQ5</accession>
<proteinExistence type="predicted"/>
<dbReference type="Proteomes" id="UP000775213">
    <property type="component" value="Unassembled WGS sequence"/>
</dbReference>
<evidence type="ECO:0008006" key="4">
    <source>
        <dbReference type="Google" id="ProtNLM"/>
    </source>
</evidence>
<name>A0AAV7FPQ5_DENCH</name>
<evidence type="ECO:0000256" key="1">
    <source>
        <dbReference type="SAM" id="MobiDB-lite"/>
    </source>
</evidence>
<reference evidence="2 3" key="1">
    <citation type="journal article" date="2021" name="Hortic Res">
        <title>Chromosome-scale assembly of the Dendrobium chrysotoxum genome enhances the understanding of orchid evolution.</title>
        <authorList>
            <person name="Zhang Y."/>
            <person name="Zhang G.Q."/>
            <person name="Zhang D."/>
            <person name="Liu X.D."/>
            <person name="Xu X.Y."/>
            <person name="Sun W.H."/>
            <person name="Yu X."/>
            <person name="Zhu X."/>
            <person name="Wang Z.W."/>
            <person name="Zhao X."/>
            <person name="Zhong W.Y."/>
            <person name="Chen H."/>
            <person name="Yin W.L."/>
            <person name="Huang T."/>
            <person name="Niu S.C."/>
            <person name="Liu Z.J."/>
        </authorList>
    </citation>
    <scope>NUCLEOTIDE SEQUENCE [LARGE SCALE GENOMIC DNA]</scope>
    <source>
        <strain evidence="2">Lindl</strain>
    </source>
</reference>
<feature type="region of interest" description="Disordered" evidence="1">
    <location>
        <begin position="1"/>
        <end position="22"/>
    </location>
</feature>
<dbReference type="EMBL" id="JAGFBR010000333">
    <property type="protein sequence ID" value="KAH0445901.1"/>
    <property type="molecule type" value="Genomic_DNA"/>
</dbReference>
<feature type="region of interest" description="Disordered" evidence="1">
    <location>
        <begin position="180"/>
        <end position="241"/>
    </location>
</feature>
<keyword evidence="3" id="KW-1185">Reference proteome</keyword>
<feature type="compositionally biased region" description="Polar residues" evidence="1">
    <location>
        <begin position="205"/>
        <end position="214"/>
    </location>
</feature>
<feature type="compositionally biased region" description="Low complexity" evidence="1">
    <location>
        <begin position="13"/>
        <end position="22"/>
    </location>
</feature>
<protein>
    <recommendedName>
        <fullName evidence="4">Peroxin-13</fullName>
    </recommendedName>
</protein>
<sequence>MYDRAGVGWDPTSSSSSGSSMSADVPVWTGSYPRSPSEWAAYQAWSDAVGRSAPGSLHRRSWEFHRAGPGGGHDRFGWQSYAGNPNNPGADWFYGYGHANRPRYTDASASGPRYTSNARFIASVASLTLVLSILQYGRFQQERRMILGVDDKRHVSAVESLQQARKFARSDVGRMRMEGLRKRAREQQQQQRERGEQEINEQPMAVSTTINNWQGIVGRGGPSGKEANDRRMKRLESGVTP</sequence>
<comment type="caution">
    <text evidence="2">The sequence shown here is derived from an EMBL/GenBank/DDBJ whole genome shotgun (WGS) entry which is preliminary data.</text>
</comment>
<evidence type="ECO:0000313" key="2">
    <source>
        <dbReference type="EMBL" id="KAH0445901.1"/>
    </source>
</evidence>
<evidence type="ECO:0000313" key="3">
    <source>
        <dbReference type="Proteomes" id="UP000775213"/>
    </source>
</evidence>
<gene>
    <name evidence="2" type="ORF">IEQ34_025266</name>
</gene>
<dbReference type="AlphaFoldDB" id="A0AAV7FPQ5"/>